<evidence type="ECO:0000313" key="6">
    <source>
        <dbReference type="Proteomes" id="UP000221961"/>
    </source>
</evidence>
<evidence type="ECO:0000313" key="5">
    <source>
        <dbReference type="EMBL" id="ATL65378.1"/>
    </source>
</evidence>
<dbReference type="Pfam" id="PF12833">
    <property type="entry name" value="HTH_18"/>
    <property type="match status" value="1"/>
</dbReference>
<accession>A0A291RDI9</accession>
<dbReference type="KEGG" id="ntp:CRH09_03255"/>
<dbReference type="PANTHER" id="PTHR46796:SF15">
    <property type="entry name" value="BLL1074 PROTEIN"/>
    <property type="match status" value="1"/>
</dbReference>
<dbReference type="PROSITE" id="PS01124">
    <property type="entry name" value="HTH_ARAC_FAMILY_2"/>
    <property type="match status" value="1"/>
</dbReference>
<dbReference type="GO" id="GO:0043565">
    <property type="term" value="F:sequence-specific DNA binding"/>
    <property type="evidence" value="ECO:0007669"/>
    <property type="project" value="InterPro"/>
</dbReference>
<sequence length="291" mass="31171">MGSAGYEPDAAAVVDAAAAWNVARPGRPSRVAGVSMAGFRDRRTGPVELRVIPQPFVTLVLDFGDCPLVMDDAAGGQQRGSFIAGLVSDAVRMRGETIRCVEVRLSPVVAHAVLGACPAELDRAAVALDDLWGRDAARIREQLGEMASWDDRFAVAEALLARRGSAGPPVDPGVARAWDRIIVSRGRVRVEDLAIEVGWSRRRLWTRFRSQVGVPPKRAAKLVRFHHAVHRLAAGAGAARTAAECGYVDQSHLHRDVLAFSGMTPSVLAGDPGVAADHMAYASRGTFLQDR</sequence>
<evidence type="ECO:0000256" key="2">
    <source>
        <dbReference type="ARBA" id="ARBA00023125"/>
    </source>
</evidence>
<evidence type="ECO:0000256" key="1">
    <source>
        <dbReference type="ARBA" id="ARBA00023015"/>
    </source>
</evidence>
<organism evidence="5 6">
    <name type="scientific">Nocardia terpenica</name>
    <dbReference type="NCBI Taxonomy" id="455432"/>
    <lineage>
        <taxon>Bacteria</taxon>
        <taxon>Bacillati</taxon>
        <taxon>Actinomycetota</taxon>
        <taxon>Actinomycetes</taxon>
        <taxon>Mycobacteriales</taxon>
        <taxon>Nocardiaceae</taxon>
        <taxon>Nocardia</taxon>
    </lineage>
</organism>
<proteinExistence type="predicted"/>
<evidence type="ECO:0000259" key="4">
    <source>
        <dbReference type="PROSITE" id="PS01124"/>
    </source>
</evidence>
<evidence type="ECO:0000256" key="3">
    <source>
        <dbReference type="ARBA" id="ARBA00023163"/>
    </source>
</evidence>
<dbReference type="InterPro" id="IPR018060">
    <property type="entry name" value="HTH_AraC"/>
</dbReference>
<dbReference type="InterPro" id="IPR050204">
    <property type="entry name" value="AraC_XylS_family_regulators"/>
</dbReference>
<keyword evidence="1" id="KW-0805">Transcription regulation</keyword>
<gene>
    <name evidence="5" type="ORF">CRH09_03255</name>
</gene>
<protein>
    <submittedName>
        <fullName evidence="5">AraC family transcriptional regulator</fullName>
    </submittedName>
</protein>
<dbReference type="SMART" id="SM00342">
    <property type="entry name" value="HTH_ARAC"/>
    <property type="match status" value="1"/>
</dbReference>
<reference evidence="5 6" key="1">
    <citation type="submission" date="2017-10" db="EMBL/GenBank/DDBJ databases">
        <title>Comparative genomics between pathogenic Norcardia.</title>
        <authorList>
            <person name="Zeng L."/>
        </authorList>
    </citation>
    <scope>NUCLEOTIDE SEQUENCE [LARGE SCALE GENOMIC DNA]</scope>
    <source>
        <strain evidence="5 6">NC_YFY_NT001</strain>
    </source>
</reference>
<keyword evidence="3" id="KW-0804">Transcription</keyword>
<dbReference type="EMBL" id="CP023778">
    <property type="protein sequence ID" value="ATL65378.1"/>
    <property type="molecule type" value="Genomic_DNA"/>
</dbReference>
<dbReference type="Gene3D" id="1.10.10.60">
    <property type="entry name" value="Homeodomain-like"/>
    <property type="match status" value="1"/>
</dbReference>
<feature type="domain" description="HTH araC/xylS-type" evidence="4">
    <location>
        <begin position="183"/>
        <end position="271"/>
    </location>
</feature>
<dbReference type="GO" id="GO:0003700">
    <property type="term" value="F:DNA-binding transcription factor activity"/>
    <property type="evidence" value="ECO:0007669"/>
    <property type="project" value="InterPro"/>
</dbReference>
<dbReference type="AlphaFoldDB" id="A0A291RDI9"/>
<dbReference type="Proteomes" id="UP000221961">
    <property type="component" value="Chromosome"/>
</dbReference>
<name>A0A291RDI9_9NOCA</name>
<dbReference type="PANTHER" id="PTHR46796">
    <property type="entry name" value="HTH-TYPE TRANSCRIPTIONAL ACTIVATOR RHAS-RELATED"/>
    <property type="match status" value="1"/>
</dbReference>
<keyword evidence="2" id="KW-0238">DNA-binding</keyword>